<evidence type="ECO:0000256" key="2">
    <source>
        <dbReference type="ARBA" id="ARBA00022723"/>
    </source>
</evidence>
<dbReference type="InterPro" id="IPR036396">
    <property type="entry name" value="Cyt_P450_sf"/>
</dbReference>
<sequence length="582" mass="65266">MLMLMSCPSVVHSPNTSLVEMVALYQTLGSAFYSTLPLTAEVSFLAGIVTHLAIRPIEIDGWAWTLFFSYLGVVIALLLTYAQACGFRFVEALFKTGLVSSAFNLGLISSILLYRALFHRLHHFPGPFLAKLSRFYAMKNATTLKANEDIQRLHEQYGDFVRVGPREISINREAAIRVIYEPPTQCPRSTWYSQVSDDITKISVNSTRDLALHKLRKRTWMKGLGFRALSVYEDRIASKVNLLISQIAQHQGSSVDMTQYCMFFGFDVMGQVGFSKDFNMLSSGHKHPAIQGLHDNMTAVGVLGTVPWLMSMLSKIPGATGSYSRFTDWCGQELEAKRAAVNSNKAVLKDQDPRDVISWLLRAEEDNDRSAPPGEGAFQEDSRLMIIAGSDTTAVALANALYFLTKNPNTYCKLQKLVHAQFPGGDKEWTYEKAKAIPFLDFIIYETLRLKPSVPAGLSRLTPAAGIKIDEVFIPGDTIVSVPAYTVHRDPRYWEDALEFQPERWENLNPEKVPWIPFSRGQFSCPGRNLALMELRMVLSRVALRFNVAFPPGEDGEKFDKEAKDTFTLNLPELLLLLTPLV</sequence>
<dbReference type="CDD" id="cd11061">
    <property type="entry name" value="CYP67-like"/>
    <property type="match status" value="1"/>
</dbReference>
<keyword evidence="4" id="KW-0472">Membrane</keyword>
<keyword evidence="3" id="KW-0408">Iron</keyword>
<protein>
    <submittedName>
        <fullName evidence="5">Uncharacterized protein</fullName>
    </submittedName>
</protein>
<feature type="transmembrane region" description="Helical" evidence="4">
    <location>
        <begin position="31"/>
        <end position="54"/>
    </location>
</feature>
<name>A0ABR1GY80_9HYPO</name>
<dbReference type="PRINTS" id="PR00463">
    <property type="entry name" value="EP450I"/>
</dbReference>
<keyword evidence="4" id="KW-1133">Transmembrane helix</keyword>
<keyword evidence="2" id="KW-0479">Metal-binding</keyword>
<evidence type="ECO:0000256" key="3">
    <source>
        <dbReference type="ARBA" id="ARBA00023004"/>
    </source>
</evidence>
<comment type="caution">
    <text evidence="5">The sequence shown here is derived from an EMBL/GenBank/DDBJ whole genome shotgun (WGS) entry which is preliminary data.</text>
</comment>
<evidence type="ECO:0000313" key="5">
    <source>
        <dbReference type="EMBL" id="KAK7413786.1"/>
    </source>
</evidence>
<keyword evidence="6" id="KW-1185">Reference proteome</keyword>
<evidence type="ECO:0000256" key="1">
    <source>
        <dbReference type="ARBA" id="ARBA00022617"/>
    </source>
</evidence>
<evidence type="ECO:0000313" key="6">
    <source>
        <dbReference type="Proteomes" id="UP001498476"/>
    </source>
</evidence>
<proteinExistence type="predicted"/>
<gene>
    <name evidence="5" type="ORF">QQX98_007353</name>
</gene>
<dbReference type="PRINTS" id="PR00385">
    <property type="entry name" value="P450"/>
</dbReference>
<accession>A0ABR1GY80</accession>
<dbReference type="Proteomes" id="UP001498476">
    <property type="component" value="Unassembled WGS sequence"/>
</dbReference>
<dbReference type="PANTHER" id="PTHR24305">
    <property type="entry name" value="CYTOCHROME P450"/>
    <property type="match status" value="1"/>
</dbReference>
<feature type="transmembrane region" description="Helical" evidence="4">
    <location>
        <begin position="93"/>
        <end position="114"/>
    </location>
</feature>
<reference evidence="5 6" key="1">
    <citation type="journal article" date="2025" name="Microbiol. Resour. Announc.">
        <title>Draft genome sequences for Neonectria magnoliae and Neonectria punicea, canker pathogens of Liriodendron tulipifera and Acer saccharum in West Virginia.</title>
        <authorList>
            <person name="Petronek H.M."/>
            <person name="Kasson M.T."/>
            <person name="Metheny A.M."/>
            <person name="Stauder C.M."/>
            <person name="Lovett B."/>
            <person name="Lynch S.C."/>
            <person name="Garnas J.R."/>
            <person name="Kasson L.R."/>
            <person name="Stajich J.E."/>
        </authorList>
    </citation>
    <scope>NUCLEOTIDE SEQUENCE [LARGE SCALE GENOMIC DNA]</scope>
    <source>
        <strain evidence="5 6">NRRL 64653</strain>
    </source>
</reference>
<keyword evidence="4" id="KW-0812">Transmembrane</keyword>
<dbReference type="InterPro" id="IPR002401">
    <property type="entry name" value="Cyt_P450_E_grp-I"/>
</dbReference>
<dbReference type="InterPro" id="IPR050121">
    <property type="entry name" value="Cytochrome_P450_monoxygenase"/>
</dbReference>
<evidence type="ECO:0000256" key="4">
    <source>
        <dbReference type="SAM" id="Phobius"/>
    </source>
</evidence>
<organism evidence="5 6">
    <name type="scientific">Neonectria punicea</name>
    <dbReference type="NCBI Taxonomy" id="979145"/>
    <lineage>
        <taxon>Eukaryota</taxon>
        <taxon>Fungi</taxon>
        <taxon>Dikarya</taxon>
        <taxon>Ascomycota</taxon>
        <taxon>Pezizomycotina</taxon>
        <taxon>Sordariomycetes</taxon>
        <taxon>Hypocreomycetidae</taxon>
        <taxon>Hypocreales</taxon>
        <taxon>Nectriaceae</taxon>
        <taxon>Neonectria</taxon>
    </lineage>
</organism>
<dbReference type="SUPFAM" id="SSF48264">
    <property type="entry name" value="Cytochrome P450"/>
    <property type="match status" value="1"/>
</dbReference>
<dbReference type="InterPro" id="IPR001128">
    <property type="entry name" value="Cyt_P450"/>
</dbReference>
<dbReference type="EMBL" id="JAZAVJ010000119">
    <property type="protein sequence ID" value="KAK7413786.1"/>
    <property type="molecule type" value="Genomic_DNA"/>
</dbReference>
<feature type="transmembrane region" description="Helical" evidence="4">
    <location>
        <begin position="61"/>
        <end position="81"/>
    </location>
</feature>
<dbReference type="Gene3D" id="1.10.630.10">
    <property type="entry name" value="Cytochrome P450"/>
    <property type="match status" value="1"/>
</dbReference>
<keyword evidence="1" id="KW-0349">Heme</keyword>
<dbReference type="PANTHER" id="PTHR24305:SF78">
    <property type="entry name" value="P450, PUTATIVE (EUROFUNG)-RELATED"/>
    <property type="match status" value="1"/>
</dbReference>
<dbReference type="Pfam" id="PF00067">
    <property type="entry name" value="p450"/>
    <property type="match status" value="1"/>
</dbReference>